<dbReference type="InterPro" id="IPR014544">
    <property type="entry name" value="UCP028408"/>
</dbReference>
<gene>
    <name evidence="3" type="ordered locus">XOO4594</name>
</gene>
<name>Q5GTX5_XANOR</name>
<dbReference type="Pfam" id="PF11795">
    <property type="entry name" value="DUF3322"/>
    <property type="match status" value="1"/>
</dbReference>
<evidence type="ECO:0000313" key="4">
    <source>
        <dbReference type="Proteomes" id="UP000006735"/>
    </source>
</evidence>
<dbReference type="AlphaFoldDB" id="Q5GTX5"/>
<dbReference type="InterPro" id="IPR024534">
    <property type="entry name" value="JetD_C"/>
</dbReference>
<dbReference type="HOGENOM" id="CLU_054007_1_0_6"/>
<sequence>MMAPAAPMMLPAAALLALRGQWQRARGQWLIGEGAPQAIGLRAPTQAQAIARFDAFGAWLQEWSRTGLPGRVEYRAVSWTQLGPQRLPQTWVLDDAGQAAGALGEGERWARARQRSAALQARWPQAVALAARLRRQFDLLADWPEVEFARLVAVVEWLHQHRDSGLFLRQLPIAGIDSKWIEPHRGVIADWLAGLRGIAEPRSFASLSGLRNAPDRVRLRLLDPALRHHIGGLEDITAPIAQIAALRLPVRRVLIVENRETGLACESLPGTLVLMARGYAVEYVSNIGWLRELPLYYWGDIDTHGLAILHRLRTHAPHTTAVLMNEATLQATPRALWGHERRPHRAQRLAALSIQEQRLYADLRVGRFGPSPRLEQERIAWDYAWPRIQAALAD</sequence>
<dbReference type="KEGG" id="xoo:XOO4594"/>
<organism evidence="3 4">
    <name type="scientific">Xanthomonas oryzae pv. oryzae (strain KACC10331 / KXO85)</name>
    <dbReference type="NCBI Taxonomy" id="291331"/>
    <lineage>
        <taxon>Bacteria</taxon>
        <taxon>Pseudomonadati</taxon>
        <taxon>Pseudomonadota</taxon>
        <taxon>Gammaproteobacteria</taxon>
        <taxon>Lysobacterales</taxon>
        <taxon>Lysobacteraceae</taxon>
        <taxon>Xanthomonas</taxon>
    </lineage>
</organism>
<protein>
    <submittedName>
        <fullName evidence="3">Uncharacterized protein conserved in bacteria</fullName>
    </submittedName>
</protein>
<reference evidence="3 4" key="1">
    <citation type="journal article" date="2005" name="Nucleic Acids Res.">
        <title>The genome sequence of Xanthomonas oryzae pathovar oryzae KACC10331, the bacterial blight pathogen of rice.</title>
        <authorList>
            <person name="Lee B.M."/>
            <person name="Park Y.J."/>
            <person name="Park D.S."/>
            <person name="Kang H.W."/>
            <person name="Kim J.G."/>
            <person name="Song E.S."/>
            <person name="Park I.C."/>
            <person name="Yoon U.H."/>
            <person name="Hahn J.H."/>
            <person name="Koo B.S."/>
            <person name="Lee G.B."/>
            <person name="Kim H."/>
            <person name="Park H.S."/>
            <person name="Yoon K.O."/>
            <person name="Kim J.H."/>
            <person name="Jung C.H."/>
            <person name="Koh N.H."/>
            <person name="Seo J.S."/>
            <person name="Go S.J."/>
        </authorList>
    </citation>
    <scope>NUCLEOTIDE SEQUENCE [LARGE SCALE GENOMIC DNA]</scope>
    <source>
        <strain evidence="4">KACC10331 / KXO85</strain>
    </source>
</reference>
<evidence type="ECO:0000259" key="2">
    <source>
        <dbReference type="Pfam" id="PF11795"/>
    </source>
</evidence>
<evidence type="ECO:0000313" key="3">
    <source>
        <dbReference type="EMBL" id="AAW77848.1"/>
    </source>
</evidence>
<dbReference type="EMBL" id="AE013598">
    <property type="protein sequence ID" value="AAW77848.1"/>
    <property type="molecule type" value="Genomic_DNA"/>
</dbReference>
<dbReference type="Proteomes" id="UP000006735">
    <property type="component" value="Chromosome"/>
</dbReference>
<evidence type="ECO:0000259" key="1">
    <source>
        <dbReference type="Pfam" id="PF09983"/>
    </source>
</evidence>
<dbReference type="STRING" id="291331.XOO4594"/>
<feature type="domain" description="Wadjet protein JetD C-terminal" evidence="1">
    <location>
        <begin position="209"/>
        <end position="386"/>
    </location>
</feature>
<feature type="domain" description="DUF3322" evidence="2">
    <location>
        <begin position="17"/>
        <end position="192"/>
    </location>
</feature>
<keyword evidence="4" id="KW-1185">Reference proteome</keyword>
<proteinExistence type="predicted"/>
<accession>Q5GTX5</accession>
<dbReference type="InterPro" id="IPR024537">
    <property type="entry name" value="DUF3322"/>
</dbReference>
<dbReference type="Pfam" id="PF09983">
    <property type="entry name" value="JetD_C"/>
    <property type="match status" value="1"/>
</dbReference>
<dbReference type="PIRSF" id="PIRSF028408">
    <property type="entry name" value="UCP028408"/>
    <property type="match status" value="1"/>
</dbReference>